<evidence type="ECO:0000313" key="8">
    <source>
        <dbReference type="Proteomes" id="UP001064879"/>
    </source>
</evidence>
<dbReference type="EMBL" id="CP093443">
    <property type="protein sequence ID" value="UVI34605.1"/>
    <property type="molecule type" value="Genomic_DNA"/>
</dbReference>
<keyword evidence="3 4" id="KW-0949">S-adenosyl-L-methionine</keyword>
<protein>
    <submittedName>
        <fullName evidence="7">TRAM domain-containing protein</fullName>
    </submittedName>
</protein>
<dbReference type="CDD" id="cd02440">
    <property type="entry name" value="AdoMet_MTases"/>
    <property type="match status" value="1"/>
</dbReference>
<evidence type="ECO:0000259" key="6">
    <source>
        <dbReference type="PROSITE" id="PS50926"/>
    </source>
</evidence>
<evidence type="ECO:0000256" key="2">
    <source>
        <dbReference type="ARBA" id="ARBA00022679"/>
    </source>
</evidence>
<dbReference type="InterPro" id="IPR012340">
    <property type="entry name" value="NA-bd_OB-fold"/>
</dbReference>
<feature type="binding site" evidence="4">
    <location>
        <position position="347"/>
    </location>
    <ligand>
        <name>S-adenosyl-L-methionine</name>
        <dbReference type="ChEBI" id="CHEBI:59789"/>
    </ligand>
</feature>
<dbReference type="Pfam" id="PF01938">
    <property type="entry name" value="TRAM"/>
    <property type="match status" value="1"/>
</dbReference>
<proteinExistence type="inferred from homology"/>
<evidence type="ECO:0000256" key="5">
    <source>
        <dbReference type="PROSITE-ProRule" id="PRU10015"/>
    </source>
</evidence>
<dbReference type="Proteomes" id="UP001064879">
    <property type="component" value="Chromosome"/>
</dbReference>
<feature type="active site" description="Nucleophile" evidence="4">
    <location>
        <position position="435"/>
    </location>
</feature>
<feature type="domain" description="TRAM" evidence="6">
    <location>
        <begin position="4"/>
        <end position="63"/>
    </location>
</feature>
<dbReference type="Pfam" id="PF05958">
    <property type="entry name" value="tRNA_U5-meth_tr"/>
    <property type="match status" value="1"/>
</dbReference>
<sequence>MSDTILPAQELTLDIESPAAGGTSVARHDGQVVFVTGALPGEKVRARTEAGPAAKFLRADVIEVLEASPHRVSDRRAAYAVSGLGGGGTTTGFGGRAAAGFDGAAAGFGGATAGFDGAAAGFDGAAAGFGGMEYAHVDLAHSRTLKAEVLNDQLARIGHIDRQAEVLPAPNEADGTDWRTRVQLAVDAEGRPGMLAPRSHDVIPVTTPPLAAGPLHDLDVAALRVPGVRRLEFAWSGDHGALIVRGPATSQAVAEIDAWLPDSFSLLAEAAETGGRRQRQRGRRRGPVHPELAVVRGRRTLTETVSGREFTVAADGFWQVHRDAAELLSSEVVAAVPDRVESLTDLYCGVGVLGITAARATGAPLFGVEGVGPAIEHARENAADIDARFLTLNVDRVRLPDSDVIILDPPRAGAGKTVTSGLIDSSASTLVYVSCDPATLARDLARLTAGGFAIESLTGFDLFPLTSHLETVTVLRR</sequence>
<evidence type="ECO:0000256" key="4">
    <source>
        <dbReference type="PROSITE-ProRule" id="PRU01024"/>
    </source>
</evidence>
<dbReference type="InterPro" id="IPR010280">
    <property type="entry name" value="U5_MeTrfase_fam"/>
</dbReference>
<keyword evidence="1 4" id="KW-0489">Methyltransferase</keyword>
<evidence type="ECO:0000256" key="1">
    <source>
        <dbReference type="ARBA" id="ARBA00022603"/>
    </source>
</evidence>
<reference evidence="7" key="1">
    <citation type="submission" date="2022-03" db="EMBL/GenBank/DDBJ databases">
        <title>Brevibacterium spongiae sp. nov., isolated from marine sponge.</title>
        <authorList>
            <person name="Li Z."/>
            <person name="Zhang M."/>
        </authorList>
    </citation>
    <scope>NUCLEOTIDE SEQUENCE</scope>
    <source>
        <strain evidence="7">WHS-Z9</strain>
    </source>
</reference>
<dbReference type="PANTHER" id="PTHR11061">
    <property type="entry name" value="RNA M5U METHYLTRANSFERASE"/>
    <property type="match status" value="1"/>
</dbReference>
<dbReference type="PROSITE" id="PS50926">
    <property type="entry name" value="TRAM"/>
    <property type="match status" value="1"/>
</dbReference>
<dbReference type="InterPro" id="IPR002792">
    <property type="entry name" value="TRAM_dom"/>
</dbReference>
<gene>
    <name evidence="7" type="ORF">L1F31_10700</name>
</gene>
<dbReference type="SUPFAM" id="SSF53335">
    <property type="entry name" value="S-adenosyl-L-methionine-dependent methyltransferases"/>
    <property type="match status" value="1"/>
</dbReference>
<dbReference type="PROSITE" id="PS51687">
    <property type="entry name" value="SAM_MT_RNA_M5U"/>
    <property type="match status" value="1"/>
</dbReference>
<feature type="binding site" evidence="4">
    <location>
        <position position="408"/>
    </location>
    <ligand>
        <name>S-adenosyl-L-methionine</name>
        <dbReference type="ChEBI" id="CHEBI:59789"/>
    </ligand>
</feature>
<dbReference type="Gene3D" id="2.40.50.1070">
    <property type="match status" value="1"/>
</dbReference>
<accession>A0ABY5SJB5</accession>
<evidence type="ECO:0000313" key="7">
    <source>
        <dbReference type="EMBL" id="UVI34605.1"/>
    </source>
</evidence>
<dbReference type="SUPFAM" id="SSF50249">
    <property type="entry name" value="Nucleic acid-binding proteins"/>
    <property type="match status" value="1"/>
</dbReference>
<dbReference type="Gene3D" id="2.40.50.140">
    <property type="entry name" value="Nucleic acid-binding proteins"/>
    <property type="match status" value="1"/>
</dbReference>
<comment type="similarity">
    <text evidence="4">Belongs to the class I-like SAM-binding methyltransferase superfamily. RNA M5U methyltransferase family.</text>
</comment>
<dbReference type="PANTHER" id="PTHR11061:SF30">
    <property type="entry name" value="TRNA (URACIL(54)-C(5))-METHYLTRANSFERASE"/>
    <property type="match status" value="1"/>
</dbReference>
<dbReference type="RefSeq" id="WP_265417286.1">
    <property type="nucleotide sequence ID" value="NZ_CP093443.1"/>
</dbReference>
<name>A0ABY5SJB5_9MICO</name>
<dbReference type="InterPro" id="IPR029063">
    <property type="entry name" value="SAM-dependent_MTases_sf"/>
</dbReference>
<evidence type="ECO:0000256" key="3">
    <source>
        <dbReference type="ARBA" id="ARBA00022691"/>
    </source>
</evidence>
<keyword evidence="2 4" id="KW-0808">Transferase</keyword>
<feature type="binding site" evidence="4">
    <location>
        <position position="369"/>
    </location>
    <ligand>
        <name>S-adenosyl-L-methionine</name>
        <dbReference type="ChEBI" id="CHEBI:59789"/>
    </ligand>
</feature>
<feature type="active site" evidence="5">
    <location>
        <position position="435"/>
    </location>
</feature>
<dbReference type="Gene3D" id="3.40.50.150">
    <property type="entry name" value="Vaccinia Virus protein VP39"/>
    <property type="match status" value="1"/>
</dbReference>
<feature type="binding site" evidence="4">
    <location>
        <position position="319"/>
    </location>
    <ligand>
        <name>S-adenosyl-L-methionine</name>
        <dbReference type="ChEBI" id="CHEBI:59789"/>
    </ligand>
</feature>
<dbReference type="PROSITE" id="PS01230">
    <property type="entry name" value="TRMA_1"/>
    <property type="match status" value="1"/>
</dbReference>
<organism evidence="7 8">
    <name type="scientific">Brevibacterium spongiae</name>
    <dbReference type="NCBI Taxonomy" id="2909672"/>
    <lineage>
        <taxon>Bacteria</taxon>
        <taxon>Bacillati</taxon>
        <taxon>Actinomycetota</taxon>
        <taxon>Actinomycetes</taxon>
        <taxon>Micrococcales</taxon>
        <taxon>Brevibacteriaceae</taxon>
        <taxon>Brevibacterium</taxon>
    </lineage>
</organism>
<keyword evidence="8" id="KW-1185">Reference proteome</keyword>
<dbReference type="InterPro" id="IPR030390">
    <property type="entry name" value="MeTrfase_TrmA_AS"/>
</dbReference>